<accession>A0ABN7VQI8</accession>
<comment type="caution">
    <text evidence="1">The sequence shown here is derived from an EMBL/GenBank/DDBJ whole genome shotgun (WGS) entry which is preliminary data.</text>
</comment>
<keyword evidence="2" id="KW-1185">Reference proteome</keyword>
<gene>
    <name evidence="1" type="ORF">GMARGA_LOCUS21609</name>
</gene>
<evidence type="ECO:0000313" key="2">
    <source>
        <dbReference type="Proteomes" id="UP000789901"/>
    </source>
</evidence>
<feature type="non-terminal residue" evidence="1">
    <location>
        <position position="1"/>
    </location>
</feature>
<reference evidence="1 2" key="1">
    <citation type="submission" date="2021-06" db="EMBL/GenBank/DDBJ databases">
        <authorList>
            <person name="Kallberg Y."/>
            <person name="Tangrot J."/>
            <person name="Rosling A."/>
        </authorList>
    </citation>
    <scope>NUCLEOTIDE SEQUENCE [LARGE SCALE GENOMIC DNA]</scope>
    <source>
        <strain evidence="1 2">120-4 pot B 10/14</strain>
    </source>
</reference>
<dbReference type="EMBL" id="CAJVQB010020091">
    <property type="protein sequence ID" value="CAG8793401.1"/>
    <property type="molecule type" value="Genomic_DNA"/>
</dbReference>
<evidence type="ECO:0000313" key="1">
    <source>
        <dbReference type="EMBL" id="CAG8793401.1"/>
    </source>
</evidence>
<sequence length="96" mass="10855">KTRWGSLATCLNSLVQNQLALKLTITELSHDSHTTVPDAISDIITSENKLVTGISTFESDTPRLALFYQWYHEQLESEDYVFSAVGRAIKNLLENR</sequence>
<dbReference type="Proteomes" id="UP000789901">
    <property type="component" value="Unassembled WGS sequence"/>
</dbReference>
<proteinExistence type="predicted"/>
<organism evidence="1 2">
    <name type="scientific">Gigaspora margarita</name>
    <dbReference type="NCBI Taxonomy" id="4874"/>
    <lineage>
        <taxon>Eukaryota</taxon>
        <taxon>Fungi</taxon>
        <taxon>Fungi incertae sedis</taxon>
        <taxon>Mucoromycota</taxon>
        <taxon>Glomeromycotina</taxon>
        <taxon>Glomeromycetes</taxon>
        <taxon>Diversisporales</taxon>
        <taxon>Gigasporaceae</taxon>
        <taxon>Gigaspora</taxon>
    </lineage>
</organism>
<protein>
    <submittedName>
        <fullName evidence="1">20665_t:CDS:1</fullName>
    </submittedName>
</protein>
<name>A0ABN7VQI8_GIGMA</name>